<gene>
    <name evidence="2" type="ORF">P280DRAFT_141237</name>
</gene>
<feature type="compositionally biased region" description="Basic residues" evidence="1">
    <location>
        <begin position="46"/>
        <end position="57"/>
    </location>
</feature>
<reference evidence="2" key="1">
    <citation type="journal article" date="2020" name="Stud. Mycol.">
        <title>101 Dothideomycetes genomes: a test case for predicting lifestyles and emergence of pathogens.</title>
        <authorList>
            <person name="Haridas S."/>
            <person name="Albert R."/>
            <person name="Binder M."/>
            <person name="Bloem J."/>
            <person name="Labutti K."/>
            <person name="Salamov A."/>
            <person name="Andreopoulos B."/>
            <person name="Baker S."/>
            <person name="Barry K."/>
            <person name="Bills G."/>
            <person name="Bluhm B."/>
            <person name="Cannon C."/>
            <person name="Castanera R."/>
            <person name="Culley D."/>
            <person name="Daum C."/>
            <person name="Ezra D."/>
            <person name="Gonzalez J."/>
            <person name="Henrissat B."/>
            <person name="Kuo A."/>
            <person name="Liang C."/>
            <person name="Lipzen A."/>
            <person name="Lutzoni F."/>
            <person name="Magnuson J."/>
            <person name="Mondo S."/>
            <person name="Nolan M."/>
            <person name="Ohm R."/>
            <person name="Pangilinan J."/>
            <person name="Park H.-J."/>
            <person name="Ramirez L."/>
            <person name="Alfaro M."/>
            <person name="Sun H."/>
            <person name="Tritt A."/>
            <person name="Yoshinaga Y."/>
            <person name="Zwiers L.-H."/>
            <person name="Turgeon B."/>
            <person name="Goodwin S."/>
            <person name="Spatafora J."/>
            <person name="Crous P."/>
            <person name="Grigoriev I."/>
        </authorList>
    </citation>
    <scope>NUCLEOTIDE SEQUENCE</scope>
    <source>
        <strain evidence="2">CBS 473.64</strain>
    </source>
</reference>
<dbReference type="EMBL" id="MU006796">
    <property type="protein sequence ID" value="KAF2636792.1"/>
    <property type="molecule type" value="Genomic_DNA"/>
</dbReference>
<protein>
    <submittedName>
        <fullName evidence="2">Uncharacterized protein</fullName>
    </submittedName>
</protein>
<keyword evidence="3" id="KW-1185">Reference proteome</keyword>
<proteinExistence type="predicted"/>
<dbReference type="AlphaFoldDB" id="A0A6A6RNE8"/>
<evidence type="ECO:0000313" key="3">
    <source>
        <dbReference type="Proteomes" id="UP000799753"/>
    </source>
</evidence>
<evidence type="ECO:0000256" key="1">
    <source>
        <dbReference type="SAM" id="MobiDB-lite"/>
    </source>
</evidence>
<organism evidence="2 3">
    <name type="scientific">Massarina eburnea CBS 473.64</name>
    <dbReference type="NCBI Taxonomy" id="1395130"/>
    <lineage>
        <taxon>Eukaryota</taxon>
        <taxon>Fungi</taxon>
        <taxon>Dikarya</taxon>
        <taxon>Ascomycota</taxon>
        <taxon>Pezizomycotina</taxon>
        <taxon>Dothideomycetes</taxon>
        <taxon>Pleosporomycetidae</taxon>
        <taxon>Pleosporales</taxon>
        <taxon>Massarineae</taxon>
        <taxon>Massarinaceae</taxon>
        <taxon>Massarina</taxon>
    </lineage>
</organism>
<feature type="region of interest" description="Disordered" evidence="1">
    <location>
        <begin position="1"/>
        <end position="87"/>
    </location>
</feature>
<evidence type="ECO:0000313" key="2">
    <source>
        <dbReference type="EMBL" id="KAF2636792.1"/>
    </source>
</evidence>
<sequence>MLFCTASEANPVHNPPLLTPSPLVYPYNPSQPIPPRRTPHLPNQQKKSKKHTHRQRTLHVGIPQSFGRRVSRMGAREAENSELYRAQ</sequence>
<accession>A0A6A6RNE8</accession>
<dbReference type="Proteomes" id="UP000799753">
    <property type="component" value="Unassembled WGS sequence"/>
</dbReference>
<name>A0A6A6RNE8_9PLEO</name>